<sequence length="85" mass="9495">MKNPTPHRLRGINPISRSVPEKIERGKRAVTIATYVSAAHLVANDELGDTVCYSSSSRGGNIVDINTRLKDSFHLGYKRCSWFFS</sequence>
<protein>
    <submittedName>
        <fullName evidence="1">Uncharacterized protein</fullName>
    </submittedName>
</protein>
<gene>
    <name evidence="1" type="ORF">CEXT_745941</name>
</gene>
<dbReference type="Proteomes" id="UP001054945">
    <property type="component" value="Unassembled WGS sequence"/>
</dbReference>
<evidence type="ECO:0000313" key="1">
    <source>
        <dbReference type="EMBL" id="GIY74443.1"/>
    </source>
</evidence>
<dbReference type="AlphaFoldDB" id="A0AAV4VWP6"/>
<evidence type="ECO:0000313" key="2">
    <source>
        <dbReference type="Proteomes" id="UP001054945"/>
    </source>
</evidence>
<name>A0AAV4VWP6_CAEEX</name>
<reference evidence="1 2" key="1">
    <citation type="submission" date="2021-06" db="EMBL/GenBank/DDBJ databases">
        <title>Caerostris extrusa draft genome.</title>
        <authorList>
            <person name="Kono N."/>
            <person name="Arakawa K."/>
        </authorList>
    </citation>
    <scope>NUCLEOTIDE SEQUENCE [LARGE SCALE GENOMIC DNA]</scope>
</reference>
<proteinExistence type="predicted"/>
<keyword evidence="2" id="KW-1185">Reference proteome</keyword>
<comment type="caution">
    <text evidence="1">The sequence shown here is derived from an EMBL/GenBank/DDBJ whole genome shotgun (WGS) entry which is preliminary data.</text>
</comment>
<organism evidence="1 2">
    <name type="scientific">Caerostris extrusa</name>
    <name type="common">Bark spider</name>
    <name type="synonym">Caerostris bankana</name>
    <dbReference type="NCBI Taxonomy" id="172846"/>
    <lineage>
        <taxon>Eukaryota</taxon>
        <taxon>Metazoa</taxon>
        <taxon>Ecdysozoa</taxon>
        <taxon>Arthropoda</taxon>
        <taxon>Chelicerata</taxon>
        <taxon>Arachnida</taxon>
        <taxon>Araneae</taxon>
        <taxon>Araneomorphae</taxon>
        <taxon>Entelegynae</taxon>
        <taxon>Araneoidea</taxon>
        <taxon>Araneidae</taxon>
        <taxon>Caerostris</taxon>
    </lineage>
</organism>
<dbReference type="EMBL" id="BPLR01015222">
    <property type="protein sequence ID" value="GIY74443.1"/>
    <property type="molecule type" value="Genomic_DNA"/>
</dbReference>
<accession>A0AAV4VWP6</accession>